<sequence>MAAMRAVIVTARDYTPTFVPEHHNTNKKLPSFTDETRAKKLPSSNSRLPLQARDRNANMRVPPKAPLTTKNADGNMGQYDKHRPGPRPLTSTLSASVKSSNHIPLNPRVARSVAFARSVPVSRRDTLSTTVTTKTRENKKSTSVSTLLNNITPKLDSRNPRVNSTSSTVSSLYNGSSNLTHDNDSLLSHPETFRSGTVVNKNDRETTRSPNTPFTHSLDNGVANRSDQVEKDSKFFFADEIKTVVSQPKPQGHNKSFSTSSYSNQEENLSYTKYSPRSSIGSVANEERSYPIFFHANGKPDLSHPTISNYSPSGPSSTLSACSRATTPKLAGVQSSTSAYSSIQPKSVSTSRLNKCVSSVLPSPFQSNMQLKLNTKRCLNNTMAEQQVADFITESPLTNNGKTFDFDARDVDSSSNKCIDRTSPIDSTSSSSSLPLKTFLLHEGLNEVNTTNEPQSPIKAGSTLEQLNVLASNARRERKVLDLEITNSSLAAINKTLERKMRKQTAELRRYRRLSRSGRLSIGKSSTTGLVSMETDQSTISDMIDEEKEEGSEDLDEEDESSEDEISDDGSLSPDALAQSDLRHQKNDEKRLQLDLAKHQMLLMSSHTMNQSLKRCLGLTEELIGEGLKALRHNVAVTDADLGGRVLSPDEMEDMENEGMSEVGLQILMEARQSALNGKLGLGSSRQRQACSRS</sequence>
<feature type="coiled-coil region" evidence="1">
    <location>
        <begin position="464"/>
        <end position="514"/>
    </location>
</feature>
<evidence type="ECO:0000256" key="1">
    <source>
        <dbReference type="SAM" id="Coils"/>
    </source>
</evidence>
<feature type="compositionally biased region" description="Polar residues" evidence="2">
    <location>
        <begin position="160"/>
        <end position="180"/>
    </location>
</feature>
<reference evidence="3 4" key="1">
    <citation type="journal article" date="2018" name="BMC Genomics">
        <title>Comparative genome analyses reveal sequence features reflecting distinct modes of host-adaptation between dicot and monocot powdery mildew.</title>
        <authorList>
            <person name="Wu Y."/>
            <person name="Ma X."/>
            <person name="Pan Z."/>
            <person name="Kale S.D."/>
            <person name="Song Y."/>
            <person name="King H."/>
            <person name="Zhang Q."/>
            <person name="Presley C."/>
            <person name="Deng X."/>
            <person name="Wei C.I."/>
            <person name="Xiao S."/>
        </authorList>
    </citation>
    <scope>NUCLEOTIDE SEQUENCE [LARGE SCALE GENOMIC DNA]</scope>
    <source>
        <strain evidence="3">UMSG1</strain>
    </source>
</reference>
<feature type="region of interest" description="Disordered" evidence="2">
    <location>
        <begin position="121"/>
        <end position="223"/>
    </location>
</feature>
<feature type="region of interest" description="Disordered" evidence="2">
    <location>
        <begin position="60"/>
        <end position="95"/>
    </location>
</feature>
<evidence type="ECO:0000256" key="2">
    <source>
        <dbReference type="SAM" id="MobiDB-lite"/>
    </source>
</evidence>
<keyword evidence="1" id="KW-0175">Coiled coil</keyword>
<comment type="caution">
    <text evidence="3">The sequence shown here is derived from an EMBL/GenBank/DDBJ whole genome shotgun (WGS) entry which is preliminary data.</text>
</comment>
<proteinExistence type="predicted"/>
<dbReference type="PANTHER" id="PTHR38701">
    <property type="entry name" value="CHROMOSOME 8, WHOLE GENOME SHOTGUN SEQUENCE"/>
    <property type="match status" value="1"/>
</dbReference>
<accession>A0A420IIH2</accession>
<evidence type="ECO:0000313" key="4">
    <source>
        <dbReference type="Proteomes" id="UP000285326"/>
    </source>
</evidence>
<dbReference type="PANTHER" id="PTHR38701:SF1">
    <property type="entry name" value="UP-REGULATED DURING SEPTATION PROTEIN 1 DOMAIN-CONTAINING PROTEIN"/>
    <property type="match status" value="1"/>
</dbReference>
<feature type="region of interest" description="Disordered" evidence="2">
    <location>
        <begin position="519"/>
        <end position="576"/>
    </location>
</feature>
<feature type="region of interest" description="Disordered" evidence="2">
    <location>
        <begin position="19"/>
        <end position="45"/>
    </location>
</feature>
<feature type="compositionally biased region" description="Polar residues" evidence="2">
    <location>
        <begin position="141"/>
        <end position="152"/>
    </location>
</feature>
<protein>
    <submittedName>
        <fullName evidence="3">Uncharacterized protein</fullName>
    </submittedName>
</protein>
<feature type="compositionally biased region" description="Polar residues" evidence="2">
    <location>
        <begin position="208"/>
        <end position="223"/>
    </location>
</feature>
<feature type="compositionally biased region" description="Polar residues" evidence="2">
    <location>
        <begin position="523"/>
        <end position="541"/>
    </location>
</feature>
<dbReference type="AlphaFoldDB" id="A0A420IIH2"/>
<gene>
    <name evidence="3" type="ORF">GcM1_240134</name>
</gene>
<dbReference type="Proteomes" id="UP000285326">
    <property type="component" value="Unassembled WGS sequence"/>
</dbReference>
<dbReference type="EMBL" id="MCBS01024012">
    <property type="protein sequence ID" value="RKF74350.1"/>
    <property type="molecule type" value="Genomic_DNA"/>
</dbReference>
<feature type="region of interest" description="Disordered" evidence="2">
    <location>
        <begin position="247"/>
        <end position="277"/>
    </location>
</feature>
<feature type="compositionally biased region" description="Acidic residues" evidence="2">
    <location>
        <begin position="543"/>
        <end position="568"/>
    </location>
</feature>
<organism evidence="3 4">
    <name type="scientific">Golovinomyces cichoracearum</name>
    <dbReference type="NCBI Taxonomy" id="62708"/>
    <lineage>
        <taxon>Eukaryota</taxon>
        <taxon>Fungi</taxon>
        <taxon>Dikarya</taxon>
        <taxon>Ascomycota</taxon>
        <taxon>Pezizomycotina</taxon>
        <taxon>Leotiomycetes</taxon>
        <taxon>Erysiphales</taxon>
        <taxon>Erysiphaceae</taxon>
        <taxon>Golovinomyces</taxon>
    </lineage>
</organism>
<name>A0A420IIH2_9PEZI</name>
<evidence type="ECO:0000313" key="3">
    <source>
        <dbReference type="EMBL" id="RKF74350.1"/>
    </source>
</evidence>